<name>A0A9P8XQJ4_9PEZI</name>
<proteinExistence type="predicted"/>
<organism evidence="1 2">
    <name type="scientific">Microdochium trichocladiopsis</name>
    <dbReference type="NCBI Taxonomy" id="1682393"/>
    <lineage>
        <taxon>Eukaryota</taxon>
        <taxon>Fungi</taxon>
        <taxon>Dikarya</taxon>
        <taxon>Ascomycota</taxon>
        <taxon>Pezizomycotina</taxon>
        <taxon>Sordariomycetes</taxon>
        <taxon>Xylariomycetidae</taxon>
        <taxon>Xylariales</taxon>
        <taxon>Microdochiaceae</taxon>
        <taxon>Microdochium</taxon>
    </lineage>
</organism>
<evidence type="ECO:0000313" key="1">
    <source>
        <dbReference type="EMBL" id="KAH7010888.1"/>
    </source>
</evidence>
<dbReference type="Proteomes" id="UP000756346">
    <property type="component" value="Unassembled WGS sequence"/>
</dbReference>
<dbReference type="RefSeq" id="XP_046004373.1">
    <property type="nucleotide sequence ID" value="XM_046156012.1"/>
</dbReference>
<reference evidence="1" key="1">
    <citation type="journal article" date="2021" name="Nat. Commun.">
        <title>Genetic determinants of endophytism in the Arabidopsis root mycobiome.</title>
        <authorList>
            <person name="Mesny F."/>
            <person name="Miyauchi S."/>
            <person name="Thiergart T."/>
            <person name="Pickel B."/>
            <person name="Atanasova L."/>
            <person name="Karlsson M."/>
            <person name="Huettel B."/>
            <person name="Barry K.W."/>
            <person name="Haridas S."/>
            <person name="Chen C."/>
            <person name="Bauer D."/>
            <person name="Andreopoulos W."/>
            <person name="Pangilinan J."/>
            <person name="LaButti K."/>
            <person name="Riley R."/>
            <person name="Lipzen A."/>
            <person name="Clum A."/>
            <person name="Drula E."/>
            <person name="Henrissat B."/>
            <person name="Kohler A."/>
            <person name="Grigoriev I.V."/>
            <person name="Martin F.M."/>
            <person name="Hacquard S."/>
        </authorList>
    </citation>
    <scope>NUCLEOTIDE SEQUENCE</scope>
    <source>
        <strain evidence="1">MPI-CAGE-CH-0230</strain>
    </source>
</reference>
<comment type="caution">
    <text evidence="1">The sequence shown here is derived from an EMBL/GenBank/DDBJ whole genome shotgun (WGS) entry which is preliminary data.</text>
</comment>
<dbReference type="AlphaFoldDB" id="A0A9P8XQJ4"/>
<dbReference type="GeneID" id="70185558"/>
<keyword evidence="2" id="KW-1185">Reference proteome</keyword>
<evidence type="ECO:0000313" key="2">
    <source>
        <dbReference type="Proteomes" id="UP000756346"/>
    </source>
</evidence>
<dbReference type="EMBL" id="JAGTJQ010000016">
    <property type="protein sequence ID" value="KAH7010888.1"/>
    <property type="molecule type" value="Genomic_DNA"/>
</dbReference>
<gene>
    <name evidence="1" type="ORF">B0I36DRAFT_341496</name>
</gene>
<sequence length="69" mass="7805">MHDHPDQIRDPAATIGVRKEDLLDTQSLPLYFSDQSKYQFHHTLELVTQLPRLALPILQNSNPSALPDG</sequence>
<accession>A0A9P8XQJ4</accession>
<dbReference type="OrthoDB" id="10545551at2759"/>
<protein>
    <submittedName>
        <fullName evidence="1">Uncharacterized protein</fullName>
    </submittedName>
</protein>